<feature type="region of interest" description="Disordered" evidence="1">
    <location>
        <begin position="1825"/>
        <end position="1878"/>
    </location>
</feature>
<feature type="compositionally biased region" description="Low complexity" evidence="1">
    <location>
        <begin position="1231"/>
        <end position="1244"/>
    </location>
</feature>
<dbReference type="EMBL" id="CP130144">
    <property type="protein sequence ID" value="WNZ43451.1"/>
    <property type="molecule type" value="Genomic_DNA"/>
</dbReference>
<feature type="compositionally biased region" description="Polar residues" evidence="1">
    <location>
        <begin position="1288"/>
        <end position="1315"/>
    </location>
</feature>
<evidence type="ECO:0000313" key="2">
    <source>
        <dbReference type="EMBL" id="WNZ43451.1"/>
    </source>
</evidence>
<feature type="compositionally biased region" description="Polar residues" evidence="1">
    <location>
        <begin position="188"/>
        <end position="210"/>
    </location>
</feature>
<feature type="compositionally biased region" description="Basic and acidic residues" evidence="1">
    <location>
        <begin position="929"/>
        <end position="938"/>
    </location>
</feature>
<feature type="compositionally biased region" description="Low complexity" evidence="1">
    <location>
        <begin position="1785"/>
        <end position="1799"/>
    </location>
</feature>
<feature type="compositionally biased region" description="Polar residues" evidence="1">
    <location>
        <begin position="1032"/>
        <end position="1056"/>
    </location>
</feature>
<feature type="region of interest" description="Disordered" evidence="1">
    <location>
        <begin position="1721"/>
        <end position="1740"/>
    </location>
</feature>
<feature type="compositionally biased region" description="Polar residues" evidence="1">
    <location>
        <begin position="1160"/>
        <end position="1195"/>
    </location>
</feature>
<feature type="region of interest" description="Disordered" evidence="1">
    <location>
        <begin position="263"/>
        <end position="316"/>
    </location>
</feature>
<feature type="compositionally biased region" description="Polar residues" evidence="1">
    <location>
        <begin position="1253"/>
        <end position="1281"/>
    </location>
</feature>
<feature type="region of interest" description="Disordered" evidence="1">
    <location>
        <begin position="337"/>
        <end position="642"/>
    </location>
</feature>
<feature type="compositionally biased region" description="Polar residues" evidence="1">
    <location>
        <begin position="939"/>
        <end position="950"/>
    </location>
</feature>
<feature type="compositionally biased region" description="Polar residues" evidence="1">
    <location>
        <begin position="1849"/>
        <end position="1878"/>
    </location>
</feature>
<feature type="compositionally biased region" description="Polar residues" evidence="1">
    <location>
        <begin position="1508"/>
        <end position="1556"/>
    </location>
</feature>
<feature type="compositionally biased region" description="Polar residues" evidence="1">
    <location>
        <begin position="1381"/>
        <end position="1404"/>
    </location>
</feature>
<sequence>MTDLPNDSSSSSEVRHPPHLTAPLGQQFIVPLGTRRLNILDPGIFSPKSTPEEEEPFSDPWVQKSPFFAQSSTQKSARQPSEVLQPKTYGSSHSTAPRMEFEESNFPTGESSKGEEDLNSFPTSIQDESILQRNLDVDNRPPNPSESTLQRDMKQDENLAGLSEPAIPPQNVVDFSDRGSDSSTSTTQNNPQLDTTPVQANEMPQSQEASFVQRKSEASRHESDSLGRKIQRSAEIDVNVTNFDSSAIKLSLSQNAAEFGAPESGFLSSATQGNTQPDTTPVQTNETPESQEASFIQRKAEVSRHESDSLNNTIQKNAEIDTSAAKFSELTSLSQNAAEFGDRRSDSSSSTIQRSTEIGKETTQLNESLNDSGILSQNAAEFGAPESGFSSSATQGNTQPDTTSVQAGETPKPQEANFIQRKAEASRHESDSLNNTIQKSAEIDASAAKFSELTSRSQNAAEFTNPESNFSSSAVQGNTQLDTTSVQAGEIPESQEANFIQRKAEVSDRTSSPLDSKFQNNRPFNDSSSRSNDSTPQHQGFNLIQKQLDSSDYLFNPSNSTIQSTPQIDERITQPIESASQSQEPSLIQKQLDSSDHLSGAPNNAIQSNEKITQPIESASQSQEPSLIQKQLDSSSAPNNTIQSNSQIDERITQAIESASQPQDFNFVQKRLDSSNHLSDASNSTIQDAESIVNPIESASQSQEPNIESASQSQEPSLIRKQLDSSNHLSDSPSTSIPEPGVTAEPLRLTDNHQQFAQFTDQTTVQRSLSEQPTQLTNDTHLSESLDSTKLDRGENNLNIQQISADDSEIQRQVAGIQYENSQNSEFLKNSEFSFTEEAEIQASSEASSIQRQTDLSANFQPPQASQPAASVLRNESLDLRSQFDQGNDPLQAQHSSSELEAIQNQTKSVQISELASNVQSIARKPHIDEPLAPKDDNQNIQAQSSSGIQRQPEHLEDLSSSQSMRSDSKSAPSKPIQNEAEYSLQPSTEILAIQRQADPSDSAQSEHNNQPTTSEFDASPSEPTLSKESDNLSSQSPIIQRQADSSDNLNAQSMNDEIHPDSSASRSSANHDAVAHSPQSSPDISTIQRQASLPETIEPNFHSSLSQNPRERSINAPHFSSESSTLQRAINSEDSQSIEHEPRSDSSDSSDSRSRSEFDQGQNTFISQPSLPASEATSQQFTNDLIAQRKQTGSELPPIPEEFQETKPSRIENLGDTSNIQRSEESDQPNVSHSPSNTSNSQSTAEADFIGNSLQQRLESADNSQSTIELKSLSEPSAIQRQAEPLENSQLGRNFQNPSNEADINSSGSQQQPSHHIEIPFNTQAPSESLNIQRQSTPEIGSGSHSVNAQLRSEFSQNQETSQETSISRSPSEFPKIQRQLDSAQNFQSEQESQQYDSISLTARSSEIENSESISRSFDSEITSKPEDLINSTTSDEASSNLLQPSSKPTIAQQMISRVDHDSQVVNSPNSAIDNQLNSSHSTSKTIQPKLDSSSDPATKSKPESMFESSHFSQSTATEVEFGRNQTKSNAATNSQPESNLQSASTDFTLSTPTSLPERESNGSKAPSIQTHSGSSQTVIQQNSDSAIDLAPSATHSPQLENLEPEISSSGRKFEPSSSLDTESNQPARSENSSSIQRSIDSDSDAAQTYSGSSQTIIQQNSDGSIDLASSATHSPQLANAEPISEPSEINLKSSRNPGSESNHLAHSENFSRIQRSMNSNSDMSEFDGQASESNHLTHSENFSRIQRSMNSDSNMSEFDGQVSENLSDRQIFPVSSSEHTDLNRSSNSEIFSNSSQNLDPSEKASSGIAQQDFQQISEPFQQLVTPESSVESPSNSIQRKAARSSEDSITPAQNHSNHSSASTIPSELVTSSENTQPELISRSLNSSLPVIPTVLQELSVLRSLNPTPDLQPKQDAYPQHTSKSSQTIDSSWSSLEDLVQSIAEKPKPIEHSLPRIQRTAEISQPQPTIQKKEPDYIELSTSESETEVIDYLDYLAQEVYLLLRQRLEIERERRGSNYSSRL</sequence>
<feature type="compositionally biased region" description="Polar residues" evidence="1">
    <location>
        <begin position="724"/>
        <end position="737"/>
    </location>
</feature>
<accession>A0AA97ATP7</accession>
<feature type="compositionally biased region" description="Polar residues" evidence="1">
    <location>
        <begin position="120"/>
        <end position="132"/>
    </location>
</feature>
<feature type="compositionally biased region" description="Polar residues" evidence="1">
    <location>
        <begin position="1564"/>
        <end position="1587"/>
    </location>
</feature>
<feature type="region of interest" description="Disordered" evidence="1">
    <location>
        <begin position="1907"/>
        <end position="1932"/>
    </location>
</feature>
<feature type="compositionally biased region" description="Polar residues" evidence="1">
    <location>
        <begin position="1825"/>
        <end position="1840"/>
    </location>
</feature>
<feature type="compositionally biased region" description="Basic and acidic residues" evidence="1">
    <location>
        <begin position="214"/>
        <end position="232"/>
    </location>
</feature>
<reference evidence="2" key="2">
    <citation type="submission" date="2023-07" db="EMBL/GenBank/DDBJ databases">
        <authorList>
            <person name="Bai X.-H."/>
            <person name="Wang H.-H."/>
            <person name="Wang J."/>
            <person name="Ma M.-Y."/>
            <person name="Hu H.-H."/>
            <person name="Song Z.-L."/>
            <person name="Ma H.-G."/>
            <person name="Fan Y."/>
            <person name="Du C.-Y."/>
            <person name="Xu J.-C."/>
        </authorList>
    </citation>
    <scope>NUCLEOTIDE SEQUENCE</scope>
    <source>
        <strain evidence="2">CZ1</strain>
    </source>
</reference>
<dbReference type="RefSeq" id="WP_316425748.1">
    <property type="nucleotide sequence ID" value="NZ_CP130144.1"/>
</dbReference>
<feature type="region of interest" description="Disordered" evidence="1">
    <location>
        <begin position="1462"/>
        <end position="1707"/>
    </location>
</feature>
<feature type="compositionally biased region" description="Basic and acidic residues" evidence="1">
    <location>
        <begin position="1138"/>
        <end position="1159"/>
    </location>
</feature>
<feature type="compositionally biased region" description="Polar residues" evidence="1">
    <location>
        <begin position="509"/>
        <end position="550"/>
    </location>
</feature>
<protein>
    <submittedName>
        <fullName evidence="2">Uncharacterized protein</fullName>
    </submittedName>
</protein>
<proteinExistence type="predicted"/>
<feature type="compositionally biased region" description="Polar residues" evidence="1">
    <location>
        <begin position="266"/>
        <end position="294"/>
    </location>
</feature>
<feature type="compositionally biased region" description="Polar residues" evidence="1">
    <location>
        <begin position="763"/>
        <end position="780"/>
    </location>
</feature>
<feature type="compositionally biased region" description="Basic and acidic residues" evidence="1">
    <location>
        <begin position="781"/>
        <end position="795"/>
    </location>
</feature>
<feature type="compositionally biased region" description="Polar residues" evidence="1">
    <location>
        <begin position="1"/>
        <end position="12"/>
    </location>
</feature>
<feature type="compositionally biased region" description="Polar residues" evidence="1">
    <location>
        <begin position="68"/>
        <end position="79"/>
    </location>
</feature>
<feature type="compositionally biased region" description="Basic and acidic residues" evidence="1">
    <location>
        <begin position="1419"/>
        <end position="1429"/>
    </location>
</feature>
<feature type="compositionally biased region" description="Polar residues" evidence="1">
    <location>
        <begin position="1608"/>
        <end position="1628"/>
    </location>
</feature>
<feature type="region of interest" description="Disordered" evidence="1">
    <location>
        <begin position="929"/>
        <end position="1316"/>
    </location>
</feature>
<feature type="compositionally biased region" description="Polar residues" evidence="1">
    <location>
        <begin position="1431"/>
        <end position="1449"/>
    </location>
</feature>
<feature type="compositionally biased region" description="Polar residues" evidence="1">
    <location>
        <begin position="1921"/>
        <end position="1932"/>
    </location>
</feature>
<name>A0AA97ATP7_LEPBY</name>
<organism evidence="2">
    <name type="scientific">Leptolyngbya boryana CZ1</name>
    <dbReference type="NCBI Taxonomy" id="3060204"/>
    <lineage>
        <taxon>Bacteria</taxon>
        <taxon>Bacillati</taxon>
        <taxon>Cyanobacteriota</taxon>
        <taxon>Cyanophyceae</taxon>
        <taxon>Leptolyngbyales</taxon>
        <taxon>Leptolyngbyaceae</taxon>
        <taxon>Leptolyngbya group</taxon>
        <taxon>Leptolyngbya</taxon>
    </lineage>
</organism>
<feature type="compositionally biased region" description="Polar residues" evidence="1">
    <location>
        <begin position="388"/>
        <end position="407"/>
    </location>
</feature>
<feature type="region of interest" description="Disordered" evidence="1">
    <location>
        <begin position="1328"/>
        <end position="1347"/>
    </location>
</feature>
<feature type="region of interest" description="Disordered" evidence="1">
    <location>
        <begin position="1753"/>
        <end position="1810"/>
    </location>
</feature>
<feature type="region of interest" description="Disordered" evidence="1">
    <location>
        <begin position="697"/>
        <end position="744"/>
    </location>
</feature>
<feature type="compositionally biased region" description="Polar residues" evidence="1">
    <location>
        <begin position="452"/>
        <end position="487"/>
    </location>
</feature>
<feature type="compositionally biased region" description="Polar residues" evidence="1">
    <location>
        <begin position="998"/>
        <end position="1025"/>
    </location>
</feature>
<evidence type="ECO:0000256" key="1">
    <source>
        <dbReference type="SAM" id="MobiDB-lite"/>
    </source>
</evidence>
<gene>
    <name evidence="2" type="ORF">Q2T42_16530</name>
</gene>
<feature type="region of interest" description="Disordered" evidence="1">
    <location>
        <begin position="1"/>
        <end position="27"/>
    </location>
</feature>
<feature type="compositionally biased region" description="Polar residues" evidence="1">
    <location>
        <begin position="1078"/>
        <end position="1094"/>
    </location>
</feature>
<feature type="compositionally biased region" description="Polar residues" evidence="1">
    <location>
        <begin position="1119"/>
        <end position="1136"/>
    </location>
</feature>
<feature type="compositionally biased region" description="Polar residues" evidence="1">
    <location>
        <begin position="1692"/>
        <end position="1707"/>
    </location>
</feature>
<feature type="region of interest" description="Disordered" evidence="1">
    <location>
        <begin position="883"/>
        <end position="905"/>
    </location>
</feature>
<feature type="compositionally biased region" description="Basic and acidic residues" evidence="1">
    <location>
        <begin position="298"/>
        <end position="308"/>
    </location>
</feature>
<feature type="compositionally biased region" description="Polar residues" evidence="1">
    <location>
        <begin position="1354"/>
        <end position="1372"/>
    </location>
</feature>
<feature type="compositionally biased region" description="Low complexity" evidence="1">
    <location>
        <begin position="1629"/>
        <end position="1640"/>
    </location>
</feature>
<feature type="region of interest" description="Disordered" evidence="1">
    <location>
        <begin position="42"/>
        <end position="232"/>
    </location>
</feature>
<feature type="region of interest" description="Disordered" evidence="1">
    <location>
        <begin position="763"/>
        <end position="795"/>
    </location>
</feature>
<feature type="region of interest" description="Disordered" evidence="1">
    <location>
        <begin position="1354"/>
        <end position="1449"/>
    </location>
</feature>
<reference evidence="2" key="1">
    <citation type="journal article" date="2023" name="Plants (Basel)">
        <title>Genomic Analysis of Leptolyngbya boryana CZ1 Reveals Efficient Carbon Fixation Modules.</title>
        <authorList>
            <person name="Bai X."/>
            <person name="Wang H."/>
            <person name="Cheng W."/>
            <person name="Wang J."/>
            <person name="Ma M."/>
            <person name="Hu H."/>
            <person name="Song Z."/>
            <person name="Ma H."/>
            <person name="Fan Y."/>
            <person name="Du C."/>
            <person name="Xu J."/>
        </authorList>
    </citation>
    <scope>NUCLEOTIDE SEQUENCE</scope>
    <source>
        <strain evidence="2">CZ1</strain>
    </source>
</reference>
<feature type="compositionally biased region" description="Basic and acidic residues" evidence="1">
    <location>
        <begin position="421"/>
        <end position="431"/>
    </location>
</feature>
<feature type="compositionally biased region" description="Polar residues" evidence="1">
    <location>
        <begin position="697"/>
        <end position="716"/>
    </location>
</feature>
<feature type="compositionally biased region" description="Polar residues" evidence="1">
    <location>
        <begin position="1650"/>
        <end position="1679"/>
    </location>
</feature>
<feature type="compositionally biased region" description="Polar residues" evidence="1">
    <location>
        <begin position="575"/>
        <end position="592"/>
    </location>
</feature>
<feature type="compositionally biased region" description="Polar residues" evidence="1">
    <location>
        <begin position="351"/>
        <end position="379"/>
    </location>
</feature>
<feature type="compositionally biased region" description="Polar residues" evidence="1">
    <location>
        <begin position="556"/>
        <end position="567"/>
    </location>
</feature>
<feature type="compositionally biased region" description="Polar residues" evidence="1">
    <location>
        <begin position="1465"/>
        <end position="1499"/>
    </location>
</feature>
<feature type="compositionally biased region" description="Polar residues" evidence="1">
    <location>
        <begin position="601"/>
        <end position="642"/>
    </location>
</feature>